<evidence type="ECO:0000313" key="1">
    <source>
        <dbReference type="EMBL" id="MBX52256.1"/>
    </source>
</evidence>
<sequence length="25" mass="2835">MLPEGLFFHCSLKLLLCLLLSSDLK</sequence>
<dbReference type="AlphaFoldDB" id="A0A2P2PBY0"/>
<accession>A0A2P2PBY0</accession>
<proteinExistence type="predicted"/>
<reference evidence="1" key="1">
    <citation type="submission" date="2018-02" db="EMBL/GenBank/DDBJ databases">
        <title>Rhizophora mucronata_Transcriptome.</title>
        <authorList>
            <person name="Meera S.P."/>
            <person name="Sreeshan A."/>
            <person name="Augustine A."/>
        </authorList>
    </citation>
    <scope>NUCLEOTIDE SEQUENCE</scope>
    <source>
        <tissue evidence="1">Leaf</tissue>
    </source>
</reference>
<protein>
    <submittedName>
        <fullName evidence="1">Uncharacterized protein</fullName>
    </submittedName>
</protein>
<name>A0A2P2PBY0_RHIMU</name>
<dbReference type="EMBL" id="GGEC01071772">
    <property type="protein sequence ID" value="MBX52256.1"/>
    <property type="molecule type" value="Transcribed_RNA"/>
</dbReference>
<organism evidence="1">
    <name type="scientific">Rhizophora mucronata</name>
    <name type="common">Asiatic mangrove</name>
    <dbReference type="NCBI Taxonomy" id="61149"/>
    <lineage>
        <taxon>Eukaryota</taxon>
        <taxon>Viridiplantae</taxon>
        <taxon>Streptophyta</taxon>
        <taxon>Embryophyta</taxon>
        <taxon>Tracheophyta</taxon>
        <taxon>Spermatophyta</taxon>
        <taxon>Magnoliopsida</taxon>
        <taxon>eudicotyledons</taxon>
        <taxon>Gunneridae</taxon>
        <taxon>Pentapetalae</taxon>
        <taxon>rosids</taxon>
        <taxon>fabids</taxon>
        <taxon>Malpighiales</taxon>
        <taxon>Rhizophoraceae</taxon>
        <taxon>Rhizophora</taxon>
    </lineage>
</organism>